<proteinExistence type="predicted"/>
<keyword evidence="2" id="KW-1185">Reference proteome</keyword>
<sequence>MAAYVKGFPQFSSSAGWIFISSNLRLLIIKLFEHPALGSSFRLKASFFIHNIVSRCIFEDFCCRGSLMKLK</sequence>
<dbReference type="AlphaFoldDB" id="A0A564YN38"/>
<evidence type="ECO:0000313" key="2">
    <source>
        <dbReference type="Proteomes" id="UP000321570"/>
    </source>
</evidence>
<evidence type="ECO:0000313" key="1">
    <source>
        <dbReference type="EMBL" id="VUZ48626.1"/>
    </source>
</evidence>
<protein>
    <submittedName>
        <fullName evidence="1">Uncharacterized protein</fullName>
    </submittedName>
</protein>
<organism evidence="1 2">
    <name type="scientific">Hymenolepis diminuta</name>
    <name type="common">Rat tapeworm</name>
    <dbReference type="NCBI Taxonomy" id="6216"/>
    <lineage>
        <taxon>Eukaryota</taxon>
        <taxon>Metazoa</taxon>
        <taxon>Spiralia</taxon>
        <taxon>Lophotrochozoa</taxon>
        <taxon>Platyhelminthes</taxon>
        <taxon>Cestoda</taxon>
        <taxon>Eucestoda</taxon>
        <taxon>Cyclophyllidea</taxon>
        <taxon>Hymenolepididae</taxon>
        <taxon>Hymenolepis</taxon>
    </lineage>
</organism>
<reference evidence="1 2" key="1">
    <citation type="submission" date="2019-07" db="EMBL/GenBank/DDBJ databases">
        <authorList>
            <person name="Jastrzebski P J."/>
            <person name="Paukszto L."/>
            <person name="Jastrzebski P J."/>
        </authorList>
    </citation>
    <scope>NUCLEOTIDE SEQUENCE [LARGE SCALE GENOMIC DNA]</scope>
    <source>
        <strain evidence="1 2">WMS-il1</strain>
    </source>
</reference>
<gene>
    <name evidence="1" type="ORF">WMSIL1_LOCUS7806</name>
</gene>
<name>A0A564YN38_HYMDI</name>
<accession>A0A564YN38</accession>
<dbReference type="EMBL" id="CABIJS010000299">
    <property type="protein sequence ID" value="VUZ48626.1"/>
    <property type="molecule type" value="Genomic_DNA"/>
</dbReference>
<dbReference type="Proteomes" id="UP000321570">
    <property type="component" value="Unassembled WGS sequence"/>
</dbReference>